<dbReference type="FunFam" id="1.10.510.10:FF:000046">
    <property type="entry name" value="probable serine/threonine-protein kinase WNK9"/>
    <property type="match status" value="1"/>
</dbReference>
<dbReference type="GO" id="GO:0005524">
    <property type="term" value="F:ATP binding"/>
    <property type="evidence" value="ECO:0007669"/>
    <property type="project" value="UniProtKB-KW"/>
</dbReference>
<evidence type="ECO:0000256" key="5">
    <source>
        <dbReference type="ARBA" id="ARBA00022777"/>
    </source>
</evidence>
<evidence type="ECO:0000256" key="4">
    <source>
        <dbReference type="ARBA" id="ARBA00022741"/>
    </source>
</evidence>
<protein>
    <recommendedName>
        <fullName evidence="1">non-specific serine/threonine protein kinase</fullName>
        <ecNumber evidence="1">2.7.11.1</ecNumber>
    </recommendedName>
</protein>
<dbReference type="InterPro" id="IPR000719">
    <property type="entry name" value="Prot_kinase_dom"/>
</dbReference>
<dbReference type="Pfam" id="PF00069">
    <property type="entry name" value="Pkinase"/>
    <property type="match status" value="1"/>
</dbReference>
<dbReference type="EC" id="2.7.11.1" evidence="1"/>
<dbReference type="EMBL" id="JAXIOK010000004">
    <property type="protein sequence ID" value="KAK4773272.1"/>
    <property type="molecule type" value="Genomic_DNA"/>
</dbReference>
<evidence type="ECO:0000256" key="1">
    <source>
        <dbReference type="ARBA" id="ARBA00012513"/>
    </source>
</evidence>
<dbReference type="SMART" id="SM00220">
    <property type="entry name" value="S_TKc"/>
    <property type="match status" value="1"/>
</dbReference>
<evidence type="ECO:0000313" key="11">
    <source>
        <dbReference type="Proteomes" id="UP001345219"/>
    </source>
</evidence>
<dbReference type="InterPro" id="IPR011009">
    <property type="entry name" value="Kinase-like_dom_sf"/>
</dbReference>
<keyword evidence="6" id="KW-0067">ATP-binding</keyword>
<name>A0AAN7L2C7_9MYRT</name>
<comment type="catalytic activity">
    <reaction evidence="8">
        <text>L-seryl-[protein] + ATP = O-phospho-L-seryl-[protein] + ADP + H(+)</text>
        <dbReference type="Rhea" id="RHEA:17989"/>
        <dbReference type="Rhea" id="RHEA-COMP:9863"/>
        <dbReference type="Rhea" id="RHEA-COMP:11604"/>
        <dbReference type="ChEBI" id="CHEBI:15378"/>
        <dbReference type="ChEBI" id="CHEBI:29999"/>
        <dbReference type="ChEBI" id="CHEBI:30616"/>
        <dbReference type="ChEBI" id="CHEBI:83421"/>
        <dbReference type="ChEBI" id="CHEBI:456216"/>
        <dbReference type="EC" id="2.7.11.1"/>
    </reaction>
</comment>
<evidence type="ECO:0000313" key="10">
    <source>
        <dbReference type="EMBL" id="KAK4773272.1"/>
    </source>
</evidence>
<evidence type="ECO:0000256" key="3">
    <source>
        <dbReference type="ARBA" id="ARBA00022679"/>
    </source>
</evidence>
<comment type="caution">
    <text evidence="10">The sequence shown here is derived from an EMBL/GenBank/DDBJ whole genome shotgun (WGS) entry which is preliminary data.</text>
</comment>
<dbReference type="AlphaFoldDB" id="A0AAN7L2C7"/>
<dbReference type="PANTHER" id="PTHR13902">
    <property type="entry name" value="SERINE/THREONINE-PROTEIN KINASE WNK WITH NO LYSINE -RELATED"/>
    <property type="match status" value="1"/>
</dbReference>
<dbReference type="InterPro" id="IPR050588">
    <property type="entry name" value="WNK_Ser-Thr_kinase"/>
</dbReference>
<organism evidence="10 11">
    <name type="scientific">Trapa incisa</name>
    <dbReference type="NCBI Taxonomy" id="236973"/>
    <lineage>
        <taxon>Eukaryota</taxon>
        <taxon>Viridiplantae</taxon>
        <taxon>Streptophyta</taxon>
        <taxon>Embryophyta</taxon>
        <taxon>Tracheophyta</taxon>
        <taxon>Spermatophyta</taxon>
        <taxon>Magnoliopsida</taxon>
        <taxon>eudicotyledons</taxon>
        <taxon>Gunneridae</taxon>
        <taxon>Pentapetalae</taxon>
        <taxon>rosids</taxon>
        <taxon>malvids</taxon>
        <taxon>Myrtales</taxon>
        <taxon>Lythraceae</taxon>
        <taxon>Trapa</taxon>
    </lineage>
</organism>
<dbReference type="Proteomes" id="UP001345219">
    <property type="component" value="Chromosome 22"/>
</dbReference>
<comment type="catalytic activity">
    <reaction evidence="7">
        <text>L-threonyl-[protein] + ATP = O-phospho-L-threonyl-[protein] + ADP + H(+)</text>
        <dbReference type="Rhea" id="RHEA:46608"/>
        <dbReference type="Rhea" id="RHEA-COMP:11060"/>
        <dbReference type="Rhea" id="RHEA-COMP:11605"/>
        <dbReference type="ChEBI" id="CHEBI:15378"/>
        <dbReference type="ChEBI" id="CHEBI:30013"/>
        <dbReference type="ChEBI" id="CHEBI:30616"/>
        <dbReference type="ChEBI" id="CHEBI:61977"/>
        <dbReference type="ChEBI" id="CHEBI:456216"/>
        <dbReference type="EC" id="2.7.11.1"/>
    </reaction>
</comment>
<dbReference type="FunFam" id="3.30.200.20:FF:000075">
    <property type="entry name" value="Probable serine/threonine-protein kinase WNK1"/>
    <property type="match status" value="1"/>
</dbReference>
<evidence type="ECO:0000259" key="9">
    <source>
        <dbReference type="PROSITE" id="PS50011"/>
    </source>
</evidence>
<evidence type="ECO:0000256" key="6">
    <source>
        <dbReference type="ARBA" id="ARBA00022840"/>
    </source>
</evidence>
<feature type="domain" description="Protein kinase" evidence="9">
    <location>
        <begin position="24"/>
        <end position="281"/>
    </location>
</feature>
<gene>
    <name evidence="10" type="ORF">SAY87_028291</name>
</gene>
<proteinExistence type="predicted"/>
<reference evidence="10 11" key="1">
    <citation type="journal article" date="2023" name="Hortic Res">
        <title>Pangenome of water caltrop reveals structural variations and asymmetric subgenome divergence after allopolyploidization.</title>
        <authorList>
            <person name="Zhang X."/>
            <person name="Chen Y."/>
            <person name="Wang L."/>
            <person name="Yuan Y."/>
            <person name="Fang M."/>
            <person name="Shi L."/>
            <person name="Lu R."/>
            <person name="Comes H.P."/>
            <person name="Ma Y."/>
            <person name="Chen Y."/>
            <person name="Huang G."/>
            <person name="Zhou Y."/>
            <person name="Zheng Z."/>
            <person name="Qiu Y."/>
        </authorList>
    </citation>
    <scope>NUCLEOTIDE SEQUENCE [LARGE SCALE GENOMIC DNA]</scope>
    <source>
        <tissue evidence="10">Roots</tissue>
    </source>
</reference>
<evidence type="ECO:0000256" key="2">
    <source>
        <dbReference type="ARBA" id="ARBA00022527"/>
    </source>
</evidence>
<accession>A0AAN7L2C7</accession>
<keyword evidence="2" id="KW-0723">Serine/threonine-protein kinase</keyword>
<dbReference type="Gene3D" id="3.30.200.20">
    <property type="entry name" value="Phosphorylase Kinase, domain 1"/>
    <property type="match status" value="1"/>
</dbReference>
<keyword evidence="3" id="KW-0808">Transferase</keyword>
<keyword evidence="5" id="KW-0418">Kinase</keyword>
<dbReference type="SUPFAM" id="SSF56112">
    <property type="entry name" value="Protein kinase-like (PK-like)"/>
    <property type="match status" value="1"/>
</dbReference>
<dbReference type="PROSITE" id="PS00108">
    <property type="entry name" value="PROTEIN_KINASE_ST"/>
    <property type="match status" value="1"/>
</dbReference>
<keyword evidence="11" id="KW-1185">Reference proteome</keyword>
<evidence type="ECO:0000256" key="7">
    <source>
        <dbReference type="ARBA" id="ARBA00047899"/>
    </source>
</evidence>
<dbReference type="Gene3D" id="1.10.510.10">
    <property type="entry name" value="Transferase(Phosphotransferase) domain 1"/>
    <property type="match status" value="1"/>
</dbReference>
<sequence>MADSSDFAGKGDEFVEIDPTGRYGRYDEIIGEGAFKTVYRAFDETEGVEVAWSKVDIEPFLELPQHLKRLYAEVELIKSLKHENIIRFCSSWVDEGTKTINMITEIFTSGSLMSYRRKHRKVDAKAIKNWSRQILKGVHYLHSHNPPIIHRDLKCDNVFMNGYDGHVKIGDLGLAIVMQQPIARSVIGTPEYMAPELYEEEYNELVDIYSFGICLLELVTCERPYSECKNVAQIFKKVISGQKPASLCKISDPEFKRFIEKCLVPASERPSALELLHDPFLAGDKASTKQKVETLTTGSSHLELRRFTEDHEFKLLGEATGADMISFTLHILNLKGHGDKLEFIFDLGSDTVRSVLREMTQQIKLSIQDRSVIQDLMDRSVKEFEKRSSHSKPELCGTELQCYQEDRLECNQLGVASIPVV</sequence>
<dbReference type="PROSITE" id="PS50011">
    <property type="entry name" value="PROTEIN_KINASE_DOM"/>
    <property type="match status" value="1"/>
</dbReference>
<evidence type="ECO:0000256" key="8">
    <source>
        <dbReference type="ARBA" id="ARBA00048679"/>
    </source>
</evidence>
<dbReference type="GO" id="GO:0004674">
    <property type="term" value="F:protein serine/threonine kinase activity"/>
    <property type="evidence" value="ECO:0007669"/>
    <property type="project" value="UniProtKB-KW"/>
</dbReference>
<dbReference type="InterPro" id="IPR008271">
    <property type="entry name" value="Ser/Thr_kinase_AS"/>
</dbReference>
<keyword evidence="4" id="KW-0547">Nucleotide-binding</keyword>